<feature type="chain" id="PRO_5014139034" description="Endonuclease" evidence="1">
    <location>
        <begin position="28"/>
        <end position="879"/>
    </location>
</feature>
<feature type="domain" description="TNase-like" evidence="2">
    <location>
        <begin position="219"/>
        <end position="368"/>
    </location>
</feature>
<name>A0A2I0QSX6_9BACI</name>
<dbReference type="Proteomes" id="UP000243524">
    <property type="component" value="Unassembled WGS sequence"/>
</dbReference>
<dbReference type="PROSITE" id="PS50830">
    <property type="entry name" value="TNASE_3"/>
    <property type="match status" value="1"/>
</dbReference>
<gene>
    <name evidence="4" type="ORF">CEY16_10800</name>
</gene>
<evidence type="ECO:0008006" key="6">
    <source>
        <dbReference type="Google" id="ProtNLM"/>
    </source>
</evidence>
<organism evidence="4 5">
    <name type="scientific">Halalkalibacillus sediminis</name>
    <dbReference type="NCBI Taxonomy" id="2018042"/>
    <lineage>
        <taxon>Bacteria</taxon>
        <taxon>Bacillati</taxon>
        <taxon>Bacillota</taxon>
        <taxon>Bacilli</taxon>
        <taxon>Bacillales</taxon>
        <taxon>Bacillaceae</taxon>
        <taxon>Halalkalibacillus</taxon>
    </lineage>
</organism>
<feature type="signal peptide" evidence="1">
    <location>
        <begin position="1"/>
        <end position="27"/>
    </location>
</feature>
<dbReference type="AlphaFoldDB" id="A0A2I0QSX6"/>
<dbReference type="InterPro" id="IPR001322">
    <property type="entry name" value="Lamin_tail_dom"/>
</dbReference>
<evidence type="ECO:0000313" key="4">
    <source>
        <dbReference type="EMBL" id="PKR77220.1"/>
    </source>
</evidence>
<dbReference type="Pfam" id="PF00565">
    <property type="entry name" value="SNase"/>
    <property type="match status" value="1"/>
</dbReference>
<keyword evidence="5" id="KW-1185">Reference proteome</keyword>
<dbReference type="InterPro" id="IPR016071">
    <property type="entry name" value="Staphylococal_nuclease_OB-fold"/>
</dbReference>
<protein>
    <recommendedName>
        <fullName evidence="6">Endonuclease</fullName>
    </recommendedName>
</protein>
<dbReference type="Gene3D" id="2.40.50.90">
    <property type="match status" value="1"/>
</dbReference>
<reference evidence="4 5" key="1">
    <citation type="submission" date="2017-06" db="EMBL/GenBank/DDBJ databases">
        <title>the draft geome sequence of Illustriluteabacillus marina B3227.</title>
        <authorList>
            <person name="He R.-H."/>
            <person name="Du Z.-J."/>
        </authorList>
    </citation>
    <scope>NUCLEOTIDE SEQUENCE [LARGE SCALE GENOMIC DNA]</scope>
    <source>
        <strain evidence="4 5">B3227</strain>
    </source>
</reference>
<dbReference type="PANTHER" id="PTHR42834">
    <property type="entry name" value="ENDONUCLEASE/EXONUCLEASE/PHOSPHATASE FAMILY PROTEIN (AFU_ORTHOLOGUE AFUA_3G09210)"/>
    <property type="match status" value="1"/>
</dbReference>
<evidence type="ECO:0000256" key="1">
    <source>
        <dbReference type="SAM" id="SignalP"/>
    </source>
</evidence>
<sequence length="879" mass="98503">MDKLKSIVFGVLFILLSSFLITPQVNAEDFDDLIISEYIEGSSYNKALELYNGSGETIDLSEYTIVNFTNGASQDPEDGTANSLQLEGQLETGKTFVIVNSRAGENLLNKADLSGSSSALNFNGDDAIAIFKNYDESSRSGNVIDSIGKVGEDPGSFWGNEDTKTQDQTLVRDYSIKAGDRNLSDEFTPADEWIAFYKDTFDNLGIHEEVQPPSGEIEDEYIATVDRIVDGDTLHIEDPIMGETTIRFLNMDTPETYHMNNYDESLILEDPDHSQKYHGDQATAYLQELLQPGDEIVLKLGEEPMDTYGRILAEVIRTEDNLNTNLELVRQGYASSYFIWPIGEEETYQQYQNAVQEAINNNRGIWSEDTPLMELPFEFRSRYDDRALYRMVGDSETMQYYLPNDYEEVPVSQRIFFEDEMTALNAGYEPAFDREPIIADARVAPEGSNVLIEGTVTHKVEASGMTNYYVQDDTAGIVVRTGDLNANVGDQIRAAGTTTEYYGMLQIEATSSEVLQENSDQIEPPVISSSQLGEELEAQLAKIEDVEILSVNQYNDYTARDADGEFVIDNDAGFLEVGKTYDSISGVIDYNYNEFKLMPRSESDVQEELPMSTISEVRQAELDTRVNFKGVITAAYYAGGKYNYYVQDDTAGIVVRASEFGGELGDEIQVKARTEEYFGLLQVIPSEDNVEILNEDVGVPEAKVISSTEIDESLEGQLVTVENVTIEPGNQFGDYPAYDKNGSFVIDSVIGDIDTSVTYESITGVLTYNYDEYKLMPRFEKDLVVQESLLGNYLEGEATLTEVTESILEMAEEDGIESAMVLLQKELEAEINTNGNTEQHIKSGIKHIEKSLNKYFNKEQPVELKKIEKELEKLFKRNK</sequence>
<dbReference type="CDD" id="cd04486">
    <property type="entry name" value="YhcR_OBF_like"/>
    <property type="match status" value="2"/>
</dbReference>
<dbReference type="Pfam" id="PF00932">
    <property type="entry name" value="LTD"/>
    <property type="match status" value="1"/>
</dbReference>
<evidence type="ECO:0000313" key="5">
    <source>
        <dbReference type="Proteomes" id="UP000243524"/>
    </source>
</evidence>
<proteinExistence type="predicted"/>
<dbReference type="RefSeq" id="WP_101332048.1">
    <property type="nucleotide sequence ID" value="NZ_PJNH01000003.1"/>
</dbReference>
<feature type="domain" description="LTD" evidence="3">
    <location>
        <begin position="17"/>
        <end position="156"/>
    </location>
</feature>
<dbReference type="InterPro" id="IPR035437">
    <property type="entry name" value="SNase_OB-fold_sf"/>
</dbReference>
<comment type="caution">
    <text evidence="4">The sequence shown here is derived from an EMBL/GenBank/DDBJ whole genome shotgun (WGS) entry which is preliminary data.</text>
</comment>
<dbReference type="OrthoDB" id="9775118at2"/>
<dbReference type="PANTHER" id="PTHR42834:SF1">
    <property type="entry name" value="ENDONUCLEASE_EXONUCLEASE_PHOSPHATASE FAMILY PROTEIN (AFU_ORTHOLOGUE AFUA_3G09210)"/>
    <property type="match status" value="1"/>
</dbReference>
<accession>A0A2I0QSX6</accession>
<dbReference type="EMBL" id="PJNH01000003">
    <property type="protein sequence ID" value="PKR77220.1"/>
    <property type="molecule type" value="Genomic_DNA"/>
</dbReference>
<evidence type="ECO:0000259" key="3">
    <source>
        <dbReference type="PROSITE" id="PS51841"/>
    </source>
</evidence>
<evidence type="ECO:0000259" key="2">
    <source>
        <dbReference type="PROSITE" id="PS50830"/>
    </source>
</evidence>
<keyword evidence="1" id="KW-0732">Signal</keyword>
<dbReference type="PROSITE" id="PS51841">
    <property type="entry name" value="LTD"/>
    <property type="match status" value="1"/>
</dbReference>
<dbReference type="SMART" id="SM00318">
    <property type="entry name" value="SNc"/>
    <property type="match status" value="1"/>
</dbReference>
<dbReference type="SUPFAM" id="SSF50199">
    <property type="entry name" value="Staphylococcal nuclease"/>
    <property type="match status" value="1"/>
</dbReference>